<feature type="domain" description="GCVT N-terminal" evidence="3">
    <location>
        <begin position="640"/>
        <end position="911"/>
    </location>
</feature>
<keyword evidence="2 6" id="KW-0560">Oxidoreductase</keyword>
<feature type="domain" description="Aminomethyltransferase C-terminal" evidence="4">
    <location>
        <begin position="930"/>
        <end position="1019"/>
    </location>
</feature>
<sequence>MSQKDRLGTGGRINRANPLTFTFNGRTYQGFQGDTLASALLANGVHFVARSFKYHRPRGIMTAGVEEPNAVVQLESGPYSVPNARATEIELYQGLVANSVNAEPSLENDRYAINQKFSRFLPAGFYYKTFMWPRKMWPKYEEKIRGAAGLGKAPDMRDADRYDKCYAHCDVLVVGGGPTGLAAAHAAATAGARVILVDDQRELGGSLLSCRAEIDGKPAQQWVEKIEAQLRKLPDVTILTRSTAFGYQDHNLITVTQRLTDHLPISMRKGTRELLWKVRAKRVILATGAHERPLVFGNNDLPGVMIAGAVSSYIHRYGVLPGREAVVFTNNDRAYQTALDLKACGAKVTVVDSRAATDGALPAAAKRQGVTVMNGAVITTASGKWRVSSVDVASYANSNGAVVTAAPAQMRVSSADVAAYQGGQVGGKIKTLPCDIVATSGGFSPVLHLFAQSGGKAQWDDAKACFVPGKPMQAEVSVGAAAGKFTLAEALKLAVDAGAEAARIAGFAAAQRPVAPKVTDVKESALQPLWLIGDTKSATRGPKQFVDFQNDVAVTDILLAAREGFESVEHVKRYTAMGFGTDQGKLGNINGMAILAQALGKTIPETGTTTFRPNYTPVTFGTFAGRELGNFLDPVRKTCVHEWHVEHGALFEDVGNWKRPWYFPKKGEDLHAAVKRECLAVRNSVGILDASTLGKIDIQGPDAVKLLNWMYTNPWGKLEVGKCRYGLMLDENGMVFDDGVTVRLADQHFMMTTTTGGAARVLTWLERWLQTEWPDMRVRLASVTDHWATFAVVGPKSRKVVQKVCQDIDFGNEAFPFMSYRNGTVAGAKARVMRISFSGELAYEVNVPANAGRAVWEALMAAGAEFDITPYGTETMHVLRAEKGYIIVGQDTDGSITPHDLGMGGMVAKTKDCLGKRSLTRSDTAKEGRKQFVGLLTDDAQFVLPEGAQIVTNGTQVSAESPTPMVGHVTSSYYSPILKRSIALAVVKGGLSKMGESVVIPLANGKRVTAKISSPVFYDTEGGRQHVE</sequence>
<dbReference type="Proteomes" id="UP000001436">
    <property type="component" value="Plasmid pGMI1000MP"/>
</dbReference>
<dbReference type="InterPro" id="IPR042204">
    <property type="entry name" value="2Fe-2S-bd_N"/>
</dbReference>
<evidence type="ECO:0000313" key="6">
    <source>
        <dbReference type="EMBL" id="CAD17199.1"/>
    </source>
</evidence>
<dbReference type="EMBL" id="AL646053">
    <property type="protein sequence ID" value="CAD17199.1"/>
    <property type="molecule type" value="Genomic_DNA"/>
</dbReference>
<dbReference type="SUPFAM" id="SSF103025">
    <property type="entry name" value="Folate-binding domain"/>
    <property type="match status" value="1"/>
</dbReference>
<dbReference type="Pfam" id="PF13510">
    <property type="entry name" value="Fer2_4"/>
    <property type="match status" value="1"/>
</dbReference>
<dbReference type="AlphaFoldDB" id="Q8XTQ8"/>
<dbReference type="GO" id="GO:0046653">
    <property type="term" value="P:tetrahydrofolate metabolic process"/>
    <property type="evidence" value="ECO:0007669"/>
    <property type="project" value="InterPro"/>
</dbReference>
<dbReference type="InterPro" id="IPR036188">
    <property type="entry name" value="FAD/NAD-bd_sf"/>
</dbReference>
<dbReference type="InterPro" id="IPR006277">
    <property type="entry name" value="Sarcosine_oxidase_asu"/>
</dbReference>
<dbReference type="InterPro" id="IPR028896">
    <property type="entry name" value="GcvT/YgfZ/DmdA"/>
</dbReference>
<dbReference type="InterPro" id="IPR013977">
    <property type="entry name" value="GcvT_C"/>
</dbReference>
<dbReference type="Pfam" id="PF08669">
    <property type="entry name" value="GCV_T_C"/>
    <property type="match status" value="1"/>
</dbReference>
<geneLocation type="plasmid" evidence="7">
    <name>megaplasmid Rsp</name>
</geneLocation>
<dbReference type="GO" id="GO:0008115">
    <property type="term" value="F:sarcosine oxidase activity"/>
    <property type="evidence" value="ECO:0007669"/>
    <property type="project" value="UniProtKB-EC"/>
</dbReference>
<reference evidence="6 7" key="1">
    <citation type="journal article" date="2002" name="Nature">
        <title>Genome sequence of the plant pathogen Ralstonia solanacearum.</title>
        <authorList>
            <person name="Salanoubat M."/>
            <person name="Genin S."/>
            <person name="Artiguenave F."/>
            <person name="Gouzy J."/>
            <person name="Mangenot S."/>
            <person name="Arlat M."/>
            <person name="Billault A."/>
            <person name="Brottier P."/>
            <person name="Camus J.C."/>
            <person name="Cattolico L."/>
            <person name="Chandler M."/>
            <person name="Choisne N."/>
            <person name="Claudel-Renard C."/>
            <person name="Cunnac S."/>
            <person name="Demange N."/>
            <person name="Gaspin C."/>
            <person name="Lavie M."/>
            <person name="Moisan A."/>
            <person name="Robert C."/>
            <person name="Saurin W."/>
            <person name="Schiex T."/>
            <person name="Siguier P."/>
            <person name="Thebault P."/>
            <person name="Whalen M."/>
            <person name="Wincker P."/>
            <person name="Levy M."/>
            <person name="Weissenbach J."/>
            <person name="Boucher C.A."/>
        </authorList>
    </citation>
    <scope>NUCLEOTIDE SEQUENCE [LARGE SCALE GENOMIC DNA]</scope>
    <source>
        <strain evidence="7">ATCC BAA-1114 / GMI1000</strain>
    </source>
</reference>
<gene>
    <name evidence="6" type="primary">soxA1</name>
    <name evidence="6" type="ordered locus">RSp0048</name>
</gene>
<dbReference type="SUPFAM" id="SSF101790">
    <property type="entry name" value="Aminomethyltransferase beta-barrel domain"/>
    <property type="match status" value="1"/>
</dbReference>
<dbReference type="PRINTS" id="PR00368">
    <property type="entry name" value="FADPNR"/>
</dbReference>
<dbReference type="HOGENOM" id="CLU_011963_0_0_4"/>
<name>Q8XTQ8_RALN1</name>
<dbReference type="InterPro" id="IPR027266">
    <property type="entry name" value="TrmE/GcvT-like"/>
</dbReference>
<evidence type="ECO:0000256" key="1">
    <source>
        <dbReference type="ARBA" id="ARBA00008609"/>
    </source>
</evidence>
<dbReference type="EnsemblBacteria" id="CAD17199">
    <property type="protein sequence ID" value="CAD17199"/>
    <property type="gene ID" value="RSp0048"/>
</dbReference>
<keyword evidence="7" id="KW-1185">Reference proteome</keyword>
<dbReference type="Pfam" id="PF12831">
    <property type="entry name" value="FAD_oxidored"/>
    <property type="match status" value="1"/>
</dbReference>
<dbReference type="Pfam" id="PF01571">
    <property type="entry name" value="GCV_T"/>
    <property type="match status" value="1"/>
</dbReference>
<dbReference type="PIRSF" id="PIRSF037980">
    <property type="entry name" value="SoxA"/>
    <property type="match status" value="1"/>
</dbReference>
<dbReference type="InterPro" id="IPR041117">
    <property type="entry name" value="SoxA_A3"/>
</dbReference>
<organism evidence="6 7">
    <name type="scientific">Ralstonia nicotianae (strain ATCC BAA-1114 / GMI1000)</name>
    <name type="common">Ralstonia solanacearum</name>
    <dbReference type="NCBI Taxonomy" id="267608"/>
    <lineage>
        <taxon>Bacteria</taxon>
        <taxon>Pseudomonadati</taxon>
        <taxon>Pseudomonadota</taxon>
        <taxon>Betaproteobacteria</taxon>
        <taxon>Burkholderiales</taxon>
        <taxon>Burkholderiaceae</taxon>
        <taxon>Ralstonia</taxon>
        <taxon>Ralstonia solanacearum species complex</taxon>
    </lineage>
</organism>
<dbReference type="Gene3D" id="3.10.20.440">
    <property type="entry name" value="2Fe-2S iron-sulphur cluster binding domain, sarcosine oxidase, alpha subunit, N-terminal domain"/>
    <property type="match status" value="1"/>
</dbReference>
<evidence type="ECO:0000256" key="2">
    <source>
        <dbReference type="ARBA" id="ARBA00023002"/>
    </source>
</evidence>
<evidence type="ECO:0000259" key="3">
    <source>
        <dbReference type="Pfam" id="PF01571"/>
    </source>
</evidence>
<proteinExistence type="inferred from homology"/>
<comment type="similarity">
    <text evidence="1">Belongs to the GcvT family.</text>
</comment>
<dbReference type="eggNOG" id="COG0446">
    <property type="taxonomic scope" value="Bacteria"/>
</dbReference>
<dbReference type="SUPFAM" id="SSF51971">
    <property type="entry name" value="Nucleotide-binding domain"/>
    <property type="match status" value="1"/>
</dbReference>
<protein>
    <submittedName>
        <fullName evidence="6">Probable sarcosine oxidase (Alpha subunit) oxidoreductase protein</fullName>
        <ecNumber evidence="6">1.5.3.1</ecNumber>
    </submittedName>
</protein>
<dbReference type="RefSeq" id="WP_011003367.1">
    <property type="nucleotide sequence ID" value="NC_003296.1"/>
</dbReference>
<dbReference type="PRINTS" id="PR00469">
    <property type="entry name" value="PNDRDTASEII"/>
</dbReference>
<accession>Q8XTQ8</accession>
<dbReference type="Gene3D" id="3.50.50.60">
    <property type="entry name" value="FAD/NAD(P)-binding domain"/>
    <property type="match status" value="1"/>
</dbReference>
<dbReference type="PATRIC" id="fig|267608.8.peg.3531"/>
<dbReference type="eggNOG" id="COG0404">
    <property type="taxonomic scope" value="Bacteria"/>
</dbReference>
<dbReference type="PANTHER" id="PTHR43757">
    <property type="entry name" value="AMINOMETHYLTRANSFERASE"/>
    <property type="match status" value="1"/>
</dbReference>
<feature type="domain" description="SoxA A3" evidence="5">
    <location>
        <begin position="542"/>
        <end position="625"/>
    </location>
</feature>
<dbReference type="PANTHER" id="PTHR43757:SF2">
    <property type="entry name" value="AMINOMETHYLTRANSFERASE, MITOCHONDRIAL"/>
    <property type="match status" value="1"/>
</dbReference>
<dbReference type="InterPro" id="IPR006222">
    <property type="entry name" value="GCVT_N"/>
</dbReference>
<dbReference type="STRING" id="267608.RSp0048"/>
<dbReference type="EC" id="1.5.3.1" evidence="6"/>
<dbReference type="InterPro" id="IPR029043">
    <property type="entry name" value="GcvT/YgfZ_C"/>
</dbReference>
<dbReference type="Pfam" id="PF17806">
    <property type="entry name" value="SO_alpha_A3"/>
    <property type="match status" value="1"/>
</dbReference>
<evidence type="ECO:0000259" key="5">
    <source>
        <dbReference type="Pfam" id="PF17806"/>
    </source>
</evidence>
<evidence type="ECO:0000313" key="7">
    <source>
        <dbReference type="Proteomes" id="UP000001436"/>
    </source>
</evidence>
<evidence type="ECO:0000259" key="4">
    <source>
        <dbReference type="Pfam" id="PF08669"/>
    </source>
</evidence>
<dbReference type="Gene3D" id="3.30.1360.120">
    <property type="entry name" value="Probable tRNA modification gtpase trme, domain 1"/>
    <property type="match status" value="1"/>
</dbReference>
<dbReference type="KEGG" id="rso:RSp0048"/>